<dbReference type="Proteomes" id="UP000634668">
    <property type="component" value="Unassembled WGS sequence"/>
</dbReference>
<comment type="caution">
    <text evidence="1">The sequence shown here is derived from an EMBL/GenBank/DDBJ whole genome shotgun (WGS) entry which is preliminary data.</text>
</comment>
<gene>
    <name evidence="1" type="ORF">GCM10007383_18340</name>
</gene>
<evidence type="ECO:0000313" key="1">
    <source>
        <dbReference type="EMBL" id="GGW33587.1"/>
    </source>
</evidence>
<evidence type="ECO:0000313" key="2">
    <source>
        <dbReference type="Proteomes" id="UP000634668"/>
    </source>
</evidence>
<sequence length="170" mass="19922">MNIAMRYKLISHIKFRLTATNQHGVHSPFVYSFVTKSLYQPPYYKTSKSTAILLKAIDHFAIKDVQLIGDNEEIKKQLSRKDISISDSTVTLICLESVSQRILDKYVLENSEIRNGSIIYIPDIYRNKERNDFWQSIIKLEKVTVSMDMFYGGLLFFRKEQAKEEFKIRV</sequence>
<dbReference type="EMBL" id="BMWP01000010">
    <property type="protein sequence ID" value="GGW33587.1"/>
    <property type="molecule type" value="Genomic_DNA"/>
</dbReference>
<reference evidence="1" key="2">
    <citation type="submission" date="2020-09" db="EMBL/GenBank/DDBJ databases">
        <authorList>
            <person name="Sun Q."/>
            <person name="Kim S."/>
        </authorList>
    </citation>
    <scope>NUCLEOTIDE SEQUENCE</scope>
    <source>
        <strain evidence="1">KCTC 12113</strain>
    </source>
</reference>
<reference evidence="1" key="1">
    <citation type="journal article" date="2014" name="Int. J. Syst. Evol. Microbiol.">
        <title>Complete genome sequence of Corynebacterium casei LMG S-19264T (=DSM 44701T), isolated from a smear-ripened cheese.</title>
        <authorList>
            <consortium name="US DOE Joint Genome Institute (JGI-PGF)"/>
            <person name="Walter F."/>
            <person name="Albersmeier A."/>
            <person name="Kalinowski J."/>
            <person name="Ruckert C."/>
        </authorList>
    </citation>
    <scope>NUCLEOTIDE SEQUENCE</scope>
    <source>
        <strain evidence="1">KCTC 12113</strain>
    </source>
</reference>
<organism evidence="1 2">
    <name type="scientific">Arenibacter certesii</name>
    <dbReference type="NCBI Taxonomy" id="228955"/>
    <lineage>
        <taxon>Bacteria</taxon>
        <taxon>Pseudomonadati</taxon>
        <taxon>Bacteroidota</taxon>
        <taxon>Flavobacteriia</taxon>
        <taxon>Flavobacteriales</taxon>
        <taxon>Flavobacteriaceae</taxon>
        <taxon>Arenibacter</taxon>
    </lineage>
</organism>
<keyword evidence="2" id="KW-1185">Reference proteome</keyword>
<accession>A0A918IWA7</accession>
<proteinExistence type="predicted"/>
<name>A0A918IWA7_9FLAO</name>
<dbReference type="AlphaFoldDB" id="A0A918IWA7"/>
<protein>
    <submittedName>
        <fullName evidence="1">Uncharacterized protein</fullName>
    </submittedName>
</protein>